<evidence type="ECO:0000256" key="5">
    <source>
        <dbReference type="ARBA" id="ARBA00023004"/>
    </source>
</evidence>
<dbReference type="Gene3D" id="1.10.630.10">
    <property type="entry name" value="Cytochrome P450"/>
    <property type="match status" value="1"/>
</dbReference>
<comment type="cofactor">
    <cofactor evidence="1">
        <name>heme</name>
        <dbReference type="ChEBI" id="CHEBI:30413"/>
    </cofactor>
</comment>
<dbReference type="PANTHER" id="PTHR46206">
    <property type="entry name" value="CYTOCHROME P450"/>
    <property type="match status" value="1"/>
</dbReference>
<reference evidence="8" key="1">
    <citation type="submission" date="2024-06" db="EMBL/GenBank/DDBJ databases">
        <title>Multi-omics analyses provide insights into the biosynthesis of the anticancer antibiotic pleurotin in Hohenbuehelia grisea.</title>
        <authorList>
            <person name="Weaver J.A."/>
            <person name="Alberti F."/>
        </authorList>
    </citation>
    <scope>NUCLEOTIDE SEQUENCE [LARGE SCALE GENOMIC DNA]</scope>
    <source>
        <strain evidence="8">T-177</strain>
    </source>
</reference>
<dbReference type="CDD" id="cd11041">
    <property type="entry name" value="CYP503A1-like"/>
    <property type="match status" value="1"/>
</dbReference>
<gene>
    <name evidence="7" type="ORF">HGRIS_009789</name>
</gene>
<comment type="caution">
    <text evidence="7">The sequence shown here is derived from an EMBL/GenBank/DDBJ whole genome shotgun (WGS) entry which is preliminary data.</text>
</comment>
<evidence type="ECO:0000256" key="3">
    <source>
        <dbReference type="ARBA" id="ARBA00022723"/>
    </source>
</evidence>
<dbReference type="Proteomes" id="UP001556367">
    <property type="component" value="Unassembled WGS sequence"/>
</dbReference>
<evidence type="ECO:0000256" key="2">
    <source>
        <dbReference type="ARBA" id="ARBA00010617"/>
    </source>
</evidence>
<evidence type="ECO:0000313" key="8">
    <source>
        <dbReference type="Proteomes" id="UP001556367"/>
    </source>
</evidence>
<keyword evidence="3 6" id="KW-0479">Metal-binding</keyword>
<dbReference type="InterPro" id="IPR002401">
    <property type="entry name" value="Cyt_P450_E_grp-I"/>
</dbReference>
<keyword evidence="8" id="KW-1185">Reference proteome</keyword>
<evidence type="ECO:0000256" key="1">
    <source>
        <dbReference type="ARBA" id="ARBA00001971"/>
    </source>
</evidence>
<evidence type="ECO:0000256" key="4">
    <source>
        <dbReference type="ARBA" id="ARBA00023002"/>
    </source>
</evidence>
<name>A0ABR3J2T3_9AGAR</name>
<evidence type="ECO:0000256" key="6">
    <source>
        <dbReference type="RuleBase" id="RU000461"/>
    </source>
</evidence>
<dbReference type="EMBL" id="JASNQZ010000012">
    <property type="protein sequence ID" value="KAL0949751.1"/>
    <property type="molecule type" value="Genomic_DNA"/>
</dbReference>
<organism evidence="7 8">
    <name type="scientific">Hohenbuehelia grisea</name>
    <dbReference type="NCBI Taxonomy" id="104357"/>
    <lineage>
        <taxon>Eukaryota</taxon>
        <taxon>Fungi</taxon>
        <taxon>Dikarya</taxon>
        <taxon>Basidiomycota</taxon>
        <taxon>Agaricomycotina</taxon>
        <taxon>Agaricomycetes</taxon>
        <taxon>Agaricomycetidae</taxon>
        <taxon>Agaricales</taxon>
        <taxon>Pleurotineae</taxon>
        <taxon>Pleurotaceae</taxon>
        <taxon>Hohenbuehelia</taxon>
    </lineage>
</organism>
<keyword evidence="5 6" id="KW-0408">Iron</keyword>
<keyword evidence="4 6" id="KW-0560">Oxidoreductase</keyword>
<proteinExistence type="inferred from homology"/>
<dbReference type="InterPro" id="IPR036396">
    <property type="entry name" value="Cyt_P450_sf"/>
</dbReference>
<keyword evidence="6" id="KW-0349">Heme</keyword>
<dbReference type="InterPro" id="IPR017972">
    <property type="entry name" value="Cyt_P450_CS"/>
</dbReference>
<dbReference type="PRINTS" id="PR00463">
    <property type="entry name" value="EP450I"/>
</dbReference>
<evidence type="ECO:0000313" key="7">
    <source>
        <dbReference type="EMBL" id="KAL0949751.1"/>
    </source>
</evidence>
<dbReference type="InterPro" id="IPR001128">
    <property type="entry name" value="Cyt_P450"/>
</dbReference>
<dbReference type="PROSITE" id="PS00086">
    <property type="entry name" value="CYTOCHROME_P450"/>
    <property type="match status" value="1"/>
</dbReference>
<comment type="similarity">
    <text evidence="2 6">Belongs to the cytochrome P450 family.</text>
</comment>
<sequence length="500" mass="56509">MENNVLYAIVSVVASWVLVNKWLDYTTPDLSFIPALGSTNRLASFKGAIRFAREAPQVLVEGVSKFKGAIFRVPLISRWVVVVSDPKMIDDIRNARPRDVSFSDAINEVIQTKYTLGPEMAVEANTYHIRVIRGPLTRSLGARFGDIYDEIATAFSDYVPLKHDEWVAVPTLDAVMKVVCRTTNRLFVDVPVCRDEDYIELNTRFTMDVFIAGMLINLFPKFLHPIVGPLFSPASRGYKRAFKHLGPLVEQRMRDDEEYGADRADRPIDLISLLMDNAPEEERTLRLYIMRVLLVNFAAIHTTSYNFTHALFYLAAKPEYVQPLREEVENIIAEEGWTKTAVEKMRKVDSFIREASRIIGIGAFSMDRTVVNPNGFTFSNGTKLPQGAVMAVASYAIHHDEDKYAGPEEFDGFRFSKTDDDESVKHQLVNTETDFLVFGHGLHACPGRFFASVEMKTMLAYVLLDYDIKIEGDGGLPASSWFGTASMPNPKARVMFRKRQ</sequence>
<dbReference type="Pfam" id="PF00067">
    <property type="entry name" value="p450"/>
    <property type="match status" value="1"/>
</dbReference>
<accession>A0ABR3J2T3</accession>
<evidence type="ECO:0008006" key="9">
    <source>
        <dbReference type="Google" id="ProtNLM"/>
    </source>
</evidence>
<protein>
    <recommendedName>
        <fullName evidence="9">Cytochrome P450</fullName>
    </recommendedName>
</protein>
<dbReference type="SUPFAM" id="SSF48264">
    <property type="entry name" value="Cytochrome P450"/>
    <property type="match status" value="1"/>
</dbReference>
<keyword evidence="6" id="KW-0503">Monooxygenase</keyword>